<accession>A0A1Q9E9B1</accession>
<evidence type="ECO:0000256" key="1">
    <source>
        <dbReference type="SAM" id="MobiDB-lite"/>
    </source>
</evidence>
<dbReference type="InterPro" id="IPR036236">
    <property type="entry name" value="Znf_C2H2_sf"/>
</dbReference>
<name>A0A1Q9E9B1_SYMMI</name>
<evidence type="ECO:0000313" key="3">
    <source>
        <dbReference type="EMBL" id="OLQ04014.1"/>
    </source>
</evidence>
<feature type="chain" id="PRO_5012660846" description="C2H2-type domain-containing protein" evidence="2">
    <location>
        <begin position="25"/>
        <end position="1023"/>
    </location>
</feature>
<sequence>MVAAECSLLARFLFVTGLTNLKYAVEEEAAAVATEAEAARDVGQAALDQTEAELLQEKAEALDASVAEAQATELGGAEAVAGEQAAEDVGGSEIAEQVEEVASSVVKGLGELPANGMASVGASEAVADAEPSEDCIISYARAMPTADAALAGAAGAIAEQGPKVVVAAQEEWALGSEEIQAANDERYSDYAVLDLGLLLRWFQNACLWYTLEALYNFSPRLAVEKEVQATALEATAAMVMMTVSITMMTADDGADAGDGDSRPGGGEKEDIRAGYLAAASAAQMVVLMVQGPLALAVLTQWLLSAGGSGCDLSHMHTHYGAVASMMVNPWADIVVMAARFEEVGDAAAQQLWGLGLGRCAEPKIMQQSSSKGLKKQGASQDDEPFRNLATEVRQTNMSIANGEVLDLSLFAPETSRNFESDQESDITYCLLLSVLSSKRTLGLGAYWDEEDDEKRVCLLVLAVEDDGGDDDDDDDEVKDVLSNPGVTKIHAGDGNELRERLRTSFGVDLRGELDLRTQAKAPQAEKLQRIDKVDQTPENRNPRMWRSSVELDAQQAEVVAKRALLCWKHAEQLQPKAKAGPVPTDADMQKHIDGAARDDQILPPVPPSLAVRGIVLQKGKDGVDSHLHGAKHLHKEGREPELQLTADLAKEGFVLSAAGELECRLCEAGPFRDRQSLRMEEELRELPGYCNLLGNAFCCFLCDVSAPSLDGMLQHLAGKSHRKACQAHGEPEPLILCKDLVCDQVSDVYPLQGRLRDVDLARTPKFLTHLPQRSSEKARALGRKPDLATGVAASQDLPKPRAMVSKDDVENGGEPSYLAAKVGDKVVVVSDVWAEIDEQRGWFPRDALVKKLPPWKLKKAASKTAKATGPTAPAPPRVMVVRAEPLNLPDVPVGQQLLHAEAGDEVTILMVGEGGVLESDSDFELRVTPPETPLDWSDVGRRRFDCIKDVTEAFLRVVKMREEQMSASEILKEAVRKTAERTEQASAIEPVADSLVTGESVLVSYSGTKAIHQWLLEGEGAQC</sequence>
<protein>
    <recommendedName>
        <fullName evidence="5">C2H2-type domain-containing protein</fullName>
    </recommendedName>
</protein>
<dbReference type="Proteomes" id="UP000186817">
    <property type="component" value="Unassembled WGS sequence"/>
</dbReference>
<dbReference type="EMBL" id="LSRX01000220">
    <property type="protein sequence ID" value="OLQ04014.1"/>
    <property type="molecule type" value="Genomic_DNA"/>
</dbReference>
<keyword evidence="2" id="KW-0732">Signal</keyword>
<evidence type="ECO:0000256" key="2">
    <source>
        <dbReference type="SAM" id="SignalP"/>
    </source>
</evidence>
<comment type="caution">
    <text evidence="3">The sequence shown here is derived from an EMBL/GenBank/DDBJ whole genome shotgun (WGS) entry which is preliminary data.</text>
</comment>
<dbReference type="SUPFAM" id="SSF57667">
    <property type="entry name" value="beta-beta-alpha zinc fingers"/>
    <property type="match status" value="1"/>
</dbReference>
<feature type="compositionally biased region" description="Basic and acidic residues" evidence="1">
    <location>
        <begin position="526"/>
        <end position="541"/>
    </location>
</feature>
<gene>
    <name evidence="3" type="ORF">AK812_SmicGene12950</name>
</gene>
<reference evidence="3 4" key="1">
    <citation type="submission" date="2016-02" db="EMBL/GenBank/DDBJ databases">
        <title>Genome analysis of coral dinoflagellate symbionts highlights evolutionary adaptations to a symbiotic lifestyle.</title>
        <authorList>
            <person name="Aranda M."/>
            <person name="Li Y."/>
            <person name="Liew Y.J."/>
            <person name="Baumgarten S."/>
            <person name="Simakov O."/>
            <person name="Wilson M."/>
            <person name="Piel J."/>
            <person name="Ashoor H."/>
            <person name="Bougouffa S."/>
            <person name="Bajic V.B."/>
            <person name="Ryu T."/>
            <person name="Ravasi T."/>
            <person name="Bayer T."/>
            <person name="Micklem G."/>
            <person name="Kim H."/>
            <person name="Bhak J."/>
            <person name="Lajeunesse T.C."/>
            <person name="Voolstra C.R."/>
        </authorList>
    </citation>
    <scope>NUCLEOTIDE SEQUENCE [LARGE SCALE GENOMIC DNA]</scope>
    <source>
        <strain evidence="3 4">CCMP2467</strain>
    </source>
</reference>
<organism evidence="3 4">
    <name type="scientific">Symbiodinium microadriaticum</name>
    <name type="common">Dinoflagellate</name>
    <name type="synonym">Zooxanthella microadriatica</name>
    <dbReference type="NCBI Taxonomy" id="2951"/>
    <lineage>
        <taxon>Eukaryota</taxon>
        <taxon>Sar</taxon>
        <taxon>Alveolata</taxon>
        <taxon>Dinophyceae</taxon>
        <taxon>Suessiales</taxon>
        <taxon>Symbiodiniaceae</taxon>
        <taxon>Symbiodinium</taxon>
    </lineage>
</organism>
<proteinExistence type="predicted"/>
<evidence type="ECO:0000313" key="4">
    <source>
        <dbReference type="Proteomes" id="UP000186817"/>
    </source>
</evidence>
<dbReference type="OrthoDB" id="434647at2759"/>
<keyword evidence="4" id="KW-1185">Reference proteome</keyword>
<dbReference type="AlphaFoldDB" id="A0A1Q9E9B1"/>
<feature type="region of interest" description="Disordered" evidence="1">
    <location>
        <begin position="520"/>
        <end position="541"/>
    </location>
</feature>
<feature type="signal peptide" evidence="2">
    <location>
        <begin position="1"/>
        <end position="24"/>
    </location>
</feature>
<evidence type="ECO:0008006" key="5">
    <source>
        <dbReference type="Google" id="ProtNLM"/>
    </source>
</evidence>